<evidence type="ECO:0000313" key="7">
    <source>
        <dbReference type="EMBL" id="RMA66462.1"/>
    </source>
</evidence>
<dbReference type="PANTHER" id="PTHR43646">
    <property type="entry name" value="GLYCOSYLTRANSFERASE"/>
    <property type="match status" value="1"/>
</dbReference>
<accession>A0A3L9ZIB9</accession>
<sequence>MISIVIPVLNEAANIIKLLDHLSESVSERDDIEIIVVDGGSSDQTPLLVSRFSETSKLAIQLLTSEKGRAKQLNVGATKAKGSILYFLHSDSFPPQNFDTYIKDEVEKGNLAGCFKMKFNSNHWWLRLAGWFTKFSWRACRGGDQSQFITKELFNEIGGYDESFIIYEDNILINELYTRNQYTVIQHCLTTSARLYEEKGVWNIQYHFLIIYVKKWLGADAEELYAYYCNHVRTKKISGQPSPSEALINK</sequence>
<dbReference type="InterPro" id="IPR001173">
    <property type="entry name" value="Glyco_trans_2-like"/>
</dbReference>
<dbReference type="NCBIfam" id="TIGR04283">
    <property type="entry name" value="glyco_like_mftF"/>
    <property type="match status" value="1"/>
</dbReference>
<dbReference type="Gene3D" id="3.90.550.10">
    <property type="entry name" value="Spore Coat Polysaccharide Biosynthesis Protein SpsA, Chain A"/>
    <property type="match status" value="1"/>
</dbReference>
<dbReference type="GO" id="GO:0016757">
    <property type="term" value="F:glycosyltransferase activity"/>
    <property type="evidence" value="ECO:0007669"/>
    <property type="project" value="UniProtKB-KW"/>
</dbReference>
<evidence type="ECO:0000259" key="6">
    <source>
        <dbReference type="Pfam" id="PF00535"/>
    </source>
</evidence>
<feature type="domain" description="Glycosyltransferase 2-like" evidence="6">
    <location>
        <begin position="3"/>
        <end position="136"/>
    </location>
</feature>
<dbReference type="GO" id="GO:0005886">
    <property type="term" value="C:plasma membrane"/>
    <property type="evidence" value="ECO:0007669"/>
    <property type="project" value="UniProtKB-SubCell"/>
</dbReference>
<name>A0A3L9ZIB9_9FLAO</name>
<organism evidence="7 8">
    <name type="scientific">Ulvibacter antarcticus</name>
    <dbReference type="NCBI Taxonomy" id="442714"/>
    <lineage>
        <taxon>Bacteria</taxon>
        <taxon>Pseudomonadati</taxon>
        <taxon>Bacteroidota</taxon>
        <taxon>Flavobacteriia</taxon>
        <taxon>Flavobacteriales</taxon>
        <taxon>Flavobacteriaceae</taxon>
        <taxon>Ulvibacter</taxon>
    </lineage>
</organism>
<keyword evidence="2" id="KW-1003">Cell membrane</keyword>
<dbReference type="Pfam" id="PF00535">
    <property type="entry name" value="Glycos_transf_2"/>
    <property type="match status" value="1"/>
</dbReference>
<comment type="caution">
    <text evidence="7">The sequence shown here is derived from an EMBL/GenBank/DDBJ whole genome shotgun (WGS) entry which is preliminary data.</text>
</comment>
<evidence type="ECO:0000256" key="4">
    <source>
        <dbReference type="ARBA" id="ARBA00022679"/>
    </source>
</evidence>
<evidence type="ECO:0000256" key="2">
    <source>
        <dbReference type="ARBA" id="ARBA00022475"/>
    </source>
</evidence>
<dbReference type="PANTHER" id="PTHR43646:SF2">
    <property type="entry name" value="GLYCOSYLTRANSFERASE 2-LIKE DOMAIN-CONTAINING PROTEIN"/>
    <property type="match status" value="1"/>
</dbReference>
<evidence type="ECO:0000256" key="3">
    <source>
        <dbReference type="ARBA" id="ARBA00022676"/>
    </source>
</evidence>
<keyword evidence="5" id="KW-0472">Membrane</keyword>
<protein>
    <submittedName>
        <fullName evidence="7">RSAM/selenodomain-associated transferase 2</fullName>
    </submittedName>
</protein>
<keyword evidence="3" id="KW-0328">Glycosyltransferase</keyword>
<evidence type="ECO:0000256" key="1">
    <source>
        <dbReference type="ARBA" id="ARBA00004236"/>
    </source>
</evidence>
<keyword evidence="8" id="KW-1185">Reference proteome</keyword>
<reference evidence="7 8" key="1">
    <citation type="submission" date="2018-10" db="EMBL/GenBank/DDBJ databases">
        <title>Genomic Encyclopedia of Archaeal and Bacterial Type Strains, Phase II (KMG-II): from individual species to whole genera.</title>
        <authorList>
            <person name="Goeker M."/>
        </authorList>
    </citation>
    <scope>NUCLEOTIDE SEQUENCE [LARGE SCALE GENOMIC DNA]</scope>
    <source>
        <strain evidence="7 8">DSM 23424</strain>
    </source>
</reference>
<dbReference type="AlphaFoldDB" id="A0A3L9ZIB9"/>
<dbReference type="InterPro" id="IPR029044">
    <property type="entry name" value="Nucleotide-diphossugar_trans"/>
</dbReference>
<gene>
    <name evidence="7" type="ORF">BXY75_0887</name>
</gene>
<dbReference type="SUPFAM" id="SSF53448">
    <property type="entry name" value="Nucleotide-diphospho-sugar transferases"/>
    <property type="match status" value="1"/>
</dbReference>
<dbReference type="InterPro" id="IPR026461">
    <property type="entry name" value="Trfase_2_rSAM/seldom_assoc"/>
</dbReference>
<dbReference type="OrthoDB" id="9810303at2"/>
<dbReference type="Proteomes" id="UP000271339">
    <property type="component" value="Unassembled WGS sequence"/>
</dbReference>
<keyword evidence="4 7" id="KW-0808">Transferase</keyword>
<evidence type="ECO:0000313" key="8">
    <source>
        <dbReference type="Proteomes" id="UP000271339"/>
    </source>
</evidence>
<dbReference type="EMBL" id="REFC01000011">
    <property type="protein sequence ID" value="RMA66462.1"/>
    <property type="molecule type" value="Genomic_DNA"/>
</dbReference>
<proteinExistence type="predicted"/>
<dbReference type="RefSeq" id="WP_121906457.1">
    <property type="nucleotide sequence ID" value="NZ_REFC01000011.1"/>
</dbReference>
<evidence type="ECO:0000256" key="5">
    <source>
        <dbReference type="ARBA" id="ARBA00023136"/>
    </source>
</evidence>
<comment type="subcellular location">
    <subcellularLocation>
        <location evidence="1">Cell membrane</location>
    </subcellularLocation>
</comment>
<dbReference type="CDD" id="cd02522">
    <property type="entry name" value="GT_2_like_a"/>
    <property type="match status" value="1"/>
</dbReference>